<proteinExistence type="predicted"/>
<dbReference type="Proteomes" id="UP000248168">
    <property type="component" value="Unassembled WGS sequence"/>
</dbReference>
<dbReference type="AlphaFoldDB" id="A0A330LFK3"/>
<gene>
    <name evidence="2" type="ORF">NITLEN_40281</name>
</gene>
<feature type="compositionally biased region" description="Basic residues" evidence="1">
    <location>
        <begin position="29"/>
        <end position="41"/>
    </location>
</feature>
<name>A0A330LFK3_9BACT</name>
<feature type="region of interest" description="Disordered" evidence="1">
    <location>
        <begin position="14"/>
        <end position="73"/>
    </location>
</feature>
<reference evidence="3" key="1">
    <citation type="submission" date="2018-04" db="EMBL/GenBank/DDBJ databases">
        <authorList>
            <person name="Lucker S."/>
            <person name="Sakoula D."/>
        </authorList>
    </citation>
    <scope>NUCLEOTIDE SEQUENCE [LARGE SCALE GENOMIC DNA]</scope>
</reference>
<keyword evidence="3" id="KW-1185">Reference proteome</keyword>
<dbReference type="InParanoid" id="A0A330LFK3"/>
<evidence type="ECO:0000313" key="3">
    <source>
        <dbReference type="Proteomes" id="UP000248168"/>
    </source>
</evidence>
<accession>A0A330LFK3</accession>
<protein>
    <submittedName>
        <fullName evidence="2">Uncharacterized protein</fullName>
    </submittedName>
</protein>
<organism evidence="2 3">
    <name type="scientific">Nitrospira lenta</name>
    <dbReference type="NCBI Taxonomy" id="1436998"/>
    <lineage>
        <taxon>Bacteria</taxon>
        <taxon>Pseudomonadati</taxon>
        <taxon>Nitrospirota</taxon>
        <taxon>Nitrospiria</taxon>
        <taxon>Nitrospirales</taxon>
        <taxon>Nitrospiraceae</taxon>
        <taxon>Nitrospira</taxon>
    </lineage>
</organism>
<evidence type="ECO:0000256" key="1">
    <source>
        <dbReference type="SAM" id="MobiDB-lite"/>
    </source>
</evidence>
<sequence length="191" mass="21746">MVIRHDVAIGIQNNSRSGTLLRPSMPPWRARRHRRRRRKISTTRLFPTTTRRSTERSGREPTTATPPFPTAACHGDIHHRRRYLLHNLRKTLGKGRRNTCRQYGGAPDQPACDRGRQYKPTTNNKLGRLLTPIDHAQFLPTVELTRLPTLIGNQLVTTDRTVHLTLIIPWASKRKSPLLAASFCGLKGLVE</sequence>
<evidence type="ECO:0000313" key="2">
    <source>
        <dbReference type="EMBL" id="SPP65808.1"/>
    </source>
</evidence>
<dbReference type="EMBL" id="OUNR01000017">
    <property type="protein sequence ID" value="SPP65808.1"/>
    <property type="molecule type" value="Genomic_DNA"/>
</dbReference>